<evidence type="ECO:0000256" key="1">
    <source>
        <dbReference type="SAM" id="Phobius"/>
    </source>
</evidence>
<dbReference type="RefSeq" id="WP_101884040.1">
    <property type="nucleotide sequence ID" value="NZ_JAPRAW010000006.1"/>
</dbReference>
<dbReference type="Proteomes" id="UP000235093">
    <property type="component" value="Unassembled WGS sequence"/>
</dbReference>
<evidence type="ECO:0000313" key="3">
    <source>
        <dbReference type="Proteomes" id="UP000235093"/>
    </source>
</evidence>
<dbReference type="EMBL" id="NIHT01000013">
    <property type="protein sequence ID" value="PLT74639.1"/>
    <property type="molecule type" value="Genomic_DNA"/>
</dbReference>
<feature type="transmembrane region" description="Helical" evidence="1">
    <location>
        <begin position="27"/>
        <end position="44"/>
    </location>
</feature>
<dbReference type="AlphaFoldDB" id="A0A2N5PHM5"/>
<keyword evidence="1" id="KW-0812">Transmembrane</keyword>
<reference evidence="2 3" key="1">
    <citation type="journal article" date="2017" name="Genome Med.">
        <title>A novel Ruminococcus gnavus clade enriched in inflammatory bowel disease patients.</title>
        <authorList>
            <person name="Hall A.B."/>
            <person name="Yassour M."/>
            <person name="Sauk J."/>
            <person name="Garner A."/>
            <person name="Jiang X."/>
            <person name="Arthur T."/>
            <person name="Lagoudas G.K."/>
            <person name="Vatanen T."/>
            <person name="Fornelos N."/>
            <person name="Wilson R."/>
            <person name="Bertha M."/>
            <person name="Cohen M."/>
            <person name="Garber J."/>
            <person name="Khalili H."/>
            <person name="Gevers D."/>
            <person name="Ananthakrishnan A.N."/>
            <person name="Kugathasan S."/>
            <person name="Lander E.S."/>
            <person name="Blainey P."/>
            <person name="Vlamakis H."/>
            <person name="Xavier R.J."/>
            <person name="Huttenhower C."/>
        </authorList>
    </citation>
    <scope>NUCLEOTIDE SEQUENCE [LARGE SCALE GENOMIC DNA]</scope>
    <source>
        <strain evidence="2 3">RJX1125</strain>
    </source>
</reference>
<name>A0A2N5PHM5_MEDGN</name>
<keyword evidence="1" id="KW-0472">Membrane</keyword>
<organism evidence="2 3">
    <name type="scientific">Mediterraneibacter gnavus</name>
    <name type="common">Ruminococcus gnavus</name>
    <dbReference type="NCBI Taxonomy" id="33038"/>
    <lineage>
        <taxon>Bacteria</taxon>
        <taxon>Bacillati</taxon>
        <taxon>Bacillota</taxon>
        <taxon>Clostridia</taxon>
        <taxon>Lachnospirales</taxon>
        <taxon>Lachnospiraceae</taxon>
        <taxon>Mediterraneibacter</taxon>
    </lineage>
</organism>
<keyword evidence="1" id="KW-1133">Transmembrane helix</keyword>
<proteinExistence type="predicted"/>
<evidence type="ECO:0000313" key="2">
    <source>
        <dbReference type="EMBL" id="PLT74639.1"/>
    </source>
</evidence>
<gene>
    <name evidence="2" type="ORF">CDL23_09420</name>
</gene>
<comment type="caution">
    <text evidence="2">The sequence shown here is derived from an EMBL/GenBank/DDBJ whole genome shotgun (WGS) entry which is preliminary data.</text>
</comment>
<accession>A0A2N5PHM5</accession>
<sequence>MPTPTNLKQTNEKNNLFEEIKHHKKEIIITSVLLGTAIAGFLIYKKIPSKDIAKIKENIPRTLSKYKEITSSEAKSAPTNIIEFPSVKTSHVPGHPRNLPLGQKPSEKQLEIARNLGVTLAENQTYVTDYSRTVA</sequence>
<protein>
    <submittedName>
        <fullName evidence="2">Uncharacterized protein</fullName>
    </submittedName>
</protein>